<feature type="compositionally biased region" description="Basic and acidic residues" evidence="7">
    <location>
        <begin position="152"/>
        <end position="165"/>
    </location>
</feature>
<dbReference type="GO" id="GO:0080090">
    <property type="term" value="P:regulation of primary metabolic process"/>
    <property type="evidence" value="ECO:0007669"/>
    <property type="project" value="UniProtKB-ARBA"/>
</dbReference>
<organism evidence="8 9">
    <name type="scientific">Daucus carota subsp. sativus</name>
    <name type="common">Carrot</name>
    <dbReference type="NCBI Taxonomy" id="79200"/>
    <lineage>
        <taxon>Eukaryota</taxon>
        <taxon>Viridiplantae</taxon>
        <taxon>Streptophyta</taxon>
        <taxon>Embryophyta</taxon>
        <taxon>Tracheophyta</taxon>
        <taxon>Spermatophyta</taxon>
        <taxon>Magnoliopsida</taxon>
        <taxon>eudicotyledons</taxon>
        <taxon>Gunneridae</taxon>
        <taxon>Pentapetalae</taxon>
        <taxon>asterids</taxon>
        <taxon>campanulids</taxon>
        <taxon>Apiales</taxon>
        <taxon>Apiaceae</taxon>
        <taxon>Apioideae</taxon>
        <taxon>Scandiceae</taxon>
        <taxon>Daucinae</taxon>
        <taxon>Daucus</taxon>
        <taxon>Daucus sect. Daucus</taxon>
    </lineage>
</organism>
<keyword evidence="3" id="KW-0805">Transcription regulation</keyword>
<dbReference type="CDD" id="cd00167">
    <property type="entry name" value="SANT"/>
    <property type="match status" value="2"/>
</dbReference>
<reference evidence="8" key="1">
    <citation type="journal article" date="2016" name="Nat. Genet.">
        <title>A high-quality carrot genome assembly provides new insights into carotenoid accumulation and asterid genome evolution.</title>
        <authorList>
            <person name="Iorizzo M."/>
            <person name="Ellison S."/>
            <person name="Senalik D."/>
            <person name="Zeng P."/>
            <person name="Satapoomin P."/>
            <person name="Huang J."/>
            <person name="Bowman M."/>
            <person name="Iovene M."/>
            <person name="Sanseverino W."/>
            <person name="Cavagnaro P."/>
            <person name="Yildiz M."/>
            <person name="Macko-Podgorni A."/>
            <person name="Moranska E."/>
            <person name="Grzebelus E."/>
            <person name="Grzebelus D."/>
            <person name="Ashrafi H."/>
            <person name="Zheng Z."/>
            <person name="Cheng S."/>
            <person name="Spooner D."/>
            <person name="Van Deynze A."/>
            <person name="Simon P."/>
        </authorList>
    </citation>
    <scope>NUCLEOTIDE SEQUENCE</scope>
    <source>
        <tissue evidence="8">Leaf</tissue>
    </source>
</reference>
<dbReference type="InterPro" id="IPR001005">
    <property type="entry name" value="SANT/Myb"/>
</dbReference>
<keyword evidence="6" id="KW-0539">Nucleus</keyword>
<evidence type="ECO:0000256" key="6">
    <source>
        <dbReference type="ARBA" id="ARBA00023242"/>
    </source>
</evidence>
<evidence type="ECO:0000256" key="5">
    <source>
        <dbReference type="ARBA" id="ARBA00023163"/>
    </source>
</evidence>
<accession>A0A166B9M5</accession>
<evidence type="ECO:0000313" key="9">
    <source>
        <dbReference type="Proteomes" id="UP000077755"/>
    </source>
</evidence>
<dbReference type="PROSITE" id="PS51294">
    <property type="entry name" value="HTH_MYB"/>
    <property type="match status" value="2"/>
</dbReference>
<keyword evidence="9" id="KW-1185">Reference proteome</keyword>
<keyword evidence="4" id="KW-0238">DNA-binding</keyword>
<gene>
    <name evidence="8" type="ORF">DCAR_0312757</name>
</gene>
<dbReference type="Proteomes" id="UP000077755">
    <property type="component" value="Chromosome 3"/>
</dbReference>
<evidence type="ECO:0000313" key="8">
    <source>
        <dbReference type="EMBL" id="WOG93473.1"/>
    </source>
</evidence>
<sequence length="258" mass="29811">MGRQPCCDKVGLKRGPWTIEEDRKLMNFILENGIQCWRTIPKLAGLLRCGKSCRLRWINYLRPDLKRGMLSETEENQIIQLHAHFGNRWAKIASHFPGRTDNEIKNHWNTRIKKRLKLLGVDPVTHSPIEPKEKSEMITETTPDSTSPVPETRPETSDITDKKSEMNAGSDETMNLSSNYEGLLENLDVLLWMNQEANTSTSYSPSFSLEESLSNPLMGESSYIQEDTIQQWGQSVDSMLSWDDFNQLQEELYYFGYR</sequence>
<feature type="compositionally biased region" description="Polar residues" evidence="7">
    <location>
        <begin position="138"/>
        <end position="149"/>
    </location>
</feature>
<keyword evidence="5" id="KW-0804">Transcription</keyword>
<dbReference type="Gene3D" id="1.10.10.60">
    <property type="entry name" value="Homeodomain-like"/>
    <property type="match status" value="2"/>
</dbReference>
<dbReference type="KEGG" id="dcr:108213903"/>
<evidence type="ECO:0000256" key="7">
    <source>
        <dbReference type="SAM" id="MobiDB-lite"/>
    </source>
</evidence>
<dbReference type="GO" id="GO:0000976">
    <property type="term" value="F:transcription cis-regulatory region binding"/>
    <property type="evidence" value="ECO:0007669"/>
    <property type="project" value="UniProtKB-ARBA"/>
</dbReference>
<protein>
    <submittedName>
        <fullName evidence="8">Uncharacterized protein</fullName>
    </submittedName>
</protein>
<dbReference type="AlphaFoldDB" id="A0A166B9M5"/>
<dbReference type="FunFam" id="1.10.10.60:FF:000001">
    <property type="entry name" value="MYB-related transcription factor"/>
    <property type="match status" value="1"/>
</dbReference>
<dbReference type="GO" id="GO:0051707">
    <property type="term" value="P:response to other organism"/>
    <property type="evidence" value="ECO:0007669"/>
    <property type="project" value="UniProtKB-ARBA"/>
</dbReference>
<dbReference type="Gramene" id="KZN02532">
    <property type="protein sequence ID" value="KZN02532"/>
    <property type="gene ID" value="DCAR_011286"/>
</dbReference>
<evidence type="ECO:0000256" key="3">
    <source>
        <dbReference type="ARBA" id="ARBA00023015"/>
    </source>
</evidence>
<keyword evidence="2" id="KW-0677">Repeat</keyword>
<dbReference type="InterPro" id="IPR009057">
    <property type="entry name" value="Homeodomain-like_sf"/>
</dbReference>
<dbReference type="GO" id="GO:0005634">
    <property type="term" value="C:nucleus"/>
    <property type="evidence" value="ECO:0007669"/>
    <property type="project" value="UniProtKB-SubCell"/>
</dbReference>
<dbReference type="PROSITE" id="PS50090">
    <property type="entry name" value="MYB_LIKE"/>
    <property type="match status" value="2"/>
</dbReference>
<dbReference type="InterPro" id="IPR015495">
    <property type="entry name" value="Myb_TF_plants"/>
</dbReference>
<name>A0A166B9M5_DAUCS</name>
<dbReference type="EMBL" id="CP093345">
    <property type="protein sequence ID" value="WOG93473.1"/>
    <property type="molecule type" value="Genomic_DNA"/>
</dbReference>
<dbReference type="PANTHER" id="PTHR47994">
    <property type="entry name" value="F14D16.11-RELATED"/>
    <property type="match status" value="1"/>
</dbReference>
<dbReference type="InterPro" id="IPR017930">
    <property type="entry name" value="Myb_dom"/>
</dbReference>
<dbReference type="OMA" id="WDSFNPL"/>
<evidence type="ECO:0000256" key="2">
    <source>
        <dbReference type="ARBA" id="ARBA00022737"/>
    </source>
</evidence>
<feature type="region of interest" description="Disordered" evidence="7">
    <location>
        <begin position="124"/>
        <end position="173"/>
    </location>
</feature>
<dbReference type="PANTHER" id="PTHR47994:SF5">
    <property type="entry name" value="F14D16.11-RELATED"/>
    <property type="match status" value="1"/>
</dbReference>
<dbReference type="SUPFAM" id="SSF46689">
    <property type="entry name" value="Homeodomain-like"/>
    <property type="match status" value="1"/>
</dbReference>
<dbReference type="OrthoDB" id="2143914at2759"/>
<reference evidence="8" key="2">
    <citation type="submission" date="2022-03" db="EMBL/GenBank/DDBJ databases">
        <title>Draft title - Genomic analysis of global carrot germplasm unveils the trajectory of domestication and the origin of high carotenoid orange carrot.</title>
        <authorList>
            <person name="Iorizzo M."/>
            <person name="Ellison S."/>
            <person name="Senalik D."/>
            <person name="Macko-Podgorni A."/>
            <person name="Grzebelus D."/>
            <person name="Bostan H."/>
            <person name="Rolling W."/>
            <person name="Curaba J."/>
            <person name="Simon P."/>
        </authorList>
    </citation>
    <scope>NUCLEOTIDE SEQUENCE</scope>
    <source>
        <tissue evidence="8">Leaf</tissue>
    </source>
</reference>
<evidence type="ECO:0000256" key="4">
    <source>
        <dbReference type="ARBA" id="ARBA00023125"/>
    </source>
</evidence>
<comment type="subcellular location">
    <subcellularLocation>
        <location evidence="1">Nucleus</location>
    </subcellularLocation>
</comment>
<evidence type="ECO:0000256" key="1">
    <source>
        <dbReference type="ARBA" id="ARBA00004123"/>
    </source>
</evidence>
<dbReference type="Pfam" id="PF00249">
    <property type="entry name" value="Myb_DNA-binding"/>
    <property type="match status" value="2"/>
</dbReference>
<dbReference type="SMART" id="SM00717">
    <property type="entry name" value="SANT"/>
    <property type="match status" value="2"/>
</dbReference>
<proteinExistence type="predicted"/>
<dbReference type="FunFam" id="1.10.10.60:FF:000394">
    <property type="entry name" value="MYB transcription factor"/>
    <property type="match status" value="1"/>
</dbReference>